<dbReference type="Proteomes" id="UP001479436">
    <property type="component" value="Unassembled WGS sequence"/>
</dbReference>
<name>A0ABR2VMB6_9FUNG</name>
<sequence length="75" mass="8739">MLRRPPTLLTLKDNDVQSVSIYRQAYKEKIDPLELLREKMEEAKQQQEASASPLSAHEELMVKRREMTTAQRIGL</sequence>
<comment type="caution">
    <text evidence="1">The sequence shown here is derived from an EMBL/GenBank/DDBJ whole genome shotgun (WGS) entry which is preliminary data.</text>
</comment>
<dbReference type="EMBL" id="JASJQH010009239">
    <property type="protein sequence ID" value="KAK9680431.1"/>
    <property type="molecule type" value="Genomic_DNA"/>
</dbReference>
<evidence type="ECO:0000313" key="1">
    <source>
        <dbReference type="EMBL" id="KAK9680431.1"/>
    </source>
</evidence>
<gene>
    <name evidence="1" type="ORF">K7432_015945</name>
</gene>
<protein>
    <submittedName>
        <fullName evidence="1">Uncharacterized protein</fullName>
    </submittedName>
</protein>
<organism evidence="1 2">
    <name type="scientific">Basidiobolus ranarum</name>
    <dbReference type="NCBI Taxonomy" id="34480"/>
    <lineage>
        <taxon>Eukaryota</taxon>
        <taxon>Fungi</taxon>
        <taxon>Fungi incertae sedis</taxon>
        <taxon>Zoopagomycota</taxon>
        <taxon>Entomophthoromycotina</taxon>
        <taxon>Basidiobolomycetes</taxon>
        <taxon>Basidiobolales</taxon>
        <taxon>Basidiobolaceae</taxon>
        <taxon>Basidiobolus</taxon>
    </lineage>
</organism>
<proteinExistence type="predicted"/>
<accession>A0ABR2VMB6</accession>
<keyword evidence="2" id="KW-1185">Reference proteome</keyword>
<reference evidence="1 2" key="1">
    <citation type="submission" date="2023-04" db="EMBL/GenBank/DDBJ databases">
        <title>Genome of Basidiobolus ranarum AG-B5.</title>
        <authorList>
            <person name="Stajich J.E."/>
            <person name="Carter-House D."/>
            <person name="Gryganskyi A."/>
        </authorList>
    </citation>
    <scope>NUCLEOTIDE SEQUENCE [LARGE SCALE GENOMIC DNA]</scope>
    <source>
        <strain evidence="1 2">AG-B5</strain>
    </source>
</reference>
<evidence type="ECO:0000313" key="2">
    <source>
        <dbReference type="Proteomes" id="UP001479436"/>
    </source>
</evidence>